<dbReference type="InterPro" id="IPR050595">
    <property type="entry name" value="Bact_response_regulator"/>
</dbReference>
<name>A0A1G6QHW8_9MICO</name>
<keyword evidence="1 2" id="KW-0597">Phosphoprotein</keyword>
<dbReference type="PANTHER" id="PTHR44591">
    <property type="entry name" value="STRESS RESPONSE REGULATOR PROTEIN 1"/>
    <property type="match status" value="1"/>
</dbReference>
<dbReference type="PROSITE" id="PS50110">
    <property type="entry name" value="RESPONSE_REGULATORY"/>
    <property type="match status" value="1"/>
</dbReference>
<keyword evidence="5" id="KW-1185">Reference proteome</keyword>
<dbReference type="Gene3D" id="3.40.50.2300">
    <property type="match status" value="1"/>
</dbReference>
<sequence>MAGSALGGSHPSAQGPAVVVIEDDADIRALIHSVLVRGGLQVHIARCGLEGLALVATVRPALVTLDVGLPDIDGYEVLRRLRADPRNGDLPVLLLSARSQEEELTETCAFLAKPFRARELRATVAGLIAAQPSPPAA</sequence>
<evidence type="ECO:0000259" key="3">
    <source>
        <dbReference type="PROSITE" id="PS50110"/>
    </source>
</evidence>
<dbReference type="STRING" id="1814289.SAMN05216410_2533"/>
<dbReference type="SUPFAM" id="SSF52172">
    <property type="entry name" value="CheY-like"/>
    <property type="match status" value="1"/>
</dbReference>
<dbReference type="Proteomes" id="UP000199039">
    <property type="component" value="Unassembled WGS sequence"/>
</dbReference>
<evidence type="ECO:0000256" key="1">
    <source>
        <dbReference type="ARBA" id="ARBA00022553"/>
    </source>
</evidence>
<evidence type="ECO:0000313" key="5">
    <source>
        <dbReference type="Proteomes" id="UP000199039"/>
    </source>
</evidence>
<proteinExistence type="predicted"/>
<dbReference type="InterPro" id="IPR011006">
    <property type="entry name" value="CheY-like_superfamily"/>
</dbReference>
<dbReference type="CDD" id="cd17574">
    <property type="entry name" value="REC_OmpR"/>
    <property type="match status" value="1"/>
</dbReference>
<feature type="domain" description="Response regulatory" evidence="3">
    <location>
        <begin position="17"/>
        <end position="128"/>
    </location>
</feature>
<dbReference type="GO" id="GO:0000160">
    <property type="term" value="P:phosphorelay signal transduction system"/>
    <property type="evidence" value="ECO:0007669"/>
    <property type="project" value="InterPro"/>
</dbReference>
<feature type="modified residue" description="4-aspartylphosphate" evidence="2">
    <location>
        <position position="66"/>
    </location>
</feature>
<gene>
    <name evidence="4" type="ORF">SAMN05216410_2533</name>
</gene>
<accession>A0A1G6QHW8</accession>
<dbReference type="PANTHER" id="PTHR44591:SF18">
    <property type="entry name" value="REGULATORY PROTEIN"/>
    <property type="match status" value="1"/>
</dbReference>
<organism evidence="4 5">
    <name type="scientific">Sanguibacter gelidistatuariae</name>
    <dbReference type="NCBI Taxonomy" id="1814289"/>
    <lineage>
        <taxon>Bacteria</taxon>
        <taxon>Bacillati</taxon>
        <taxon>Actinomycetota</taxon>
        <taxon>Actinomycetes</taxon>
        <taxon>Micrococcales</taxon>
        <taxon>Sanguibacteraceae</taxon>
        <taxon>Sanguibacter</taxon>
    </lineage>
</organism>
<reference evidence="4 5" key="1">
    <citation type="submission" date="2016-09" db="EMBL/GenBank/DDBJ databases">
        <authorList>
            <person name="Capua I."/>
            <person name="De Benedictis P."/>
            <person name="Joannis T."/>
            <person name="Lombin L.H."/>
            <person name="Cattoli G."/>
        </authorList>
    </citation>
    <scope>NUCLEOTIDE SEQUENCE [LARGE SCALE GENOMIC DNA]</scope>
    <source>
        <strain evidence="4 5">ISLP-3</strain>
    </source>
</reference>
<dbReference type="SMART" id="SM00448">
    <property type="entry name" value="REC"/>
    <property type="match status" value="1"/>
</dbReference>
<dbReference type="InterPro" id="IPR001789">
    <property type="entry name" value="Sig_transdc_resp-reg_receiver"/>
</dbReference>
<dbReference type="EMBL" id="FMYH01000004">
    <property type="protein sequence ID" value="SDC91277.1"/>
    <property type="molecule type" value="Genomic_DNA"/>
</dbReference>
<dbReference type="Pfam" id="PF00072">
    <property type="entry name" value="Response_reg"/>
    <property type="match status" value="1"/>
</dbReference>
<evidence type="ECO:0000313" key="4">
    <source>
        <dbReference type="EMBL" id="SDC91277.1"/>
    </source>
</evidence>
<protein>
    <submittedName>
        <fullName evidence="4">Response regulator receiver domain-containing protein</fullName>
    </submittedName>
</protein>
<dbReference type="AlphaFoldDB" id="A0A1G6QHW8"/>
<evidence type="ECO:0000256" key="2">
    <source>
        <dbReference type="PROSITE-ProRule" id="PRU00169"/>
    </source>
</evidence>